<dbReference type="Gene3D" id="3.40.640.10">
    <property type="entry name" value="Type I PLP-dependent aspartate aminotransferase-like (Major domain)"/>
    <property type="match status" value="1"/>
</dbReference>
<evidence type="ECO:0000256" key="2">
    <source>
        <dbReference type="ARBA" id="ARBA00022576"/>
    </source>
</evidence>
<organism evidence="6 7">
    <name type="scientific">candidate division TA06 bacterium 34_109</name>
    <dbReference type="NCBI Taxonomy" id="1635277"/>
    <lineage>
        <taxon>Bacteria</taxon>
        <taxon>Bacteria division TA06</taxon>
    </lineage>
</organism>
<dbReference type="EMBL" id="LGGX01000004">
    <property type="protein sequence ID" value="KUK87524.1"/>
    <property type="molecule type" value="Genomic_DNA"/>
</dbReference>
<accession>A0A101I366</accession>
<evidence type="ECO:0000256" key="3">
    <source>
        <dbReference type="ARBA" id="ARBA00022679"/>
    </source>
</evidence>
<dbReference type="CDD" id="cd00609">
    <property type="entry name" value="AAT_like"/>
    <property type="match status" value="1"/>
</dbReference>
<dbReference type="EC" id="2.6.1.-" evidence="4"/>
<protein>
    <recommendedName>
        <fullName evidence="4">Aminotransferase</fullName>
        <ecNumber evidence="4">2.6.1.-</ecNumber>
    </recommendedName>
</protein>
<dbReference type="GO" id="GO:0030170">
    <property type="term" value="F:pyridoxal phosphate binding"/>
    <property type="evidence" value="ECO:0007669"/>
    <property type="project" value="InterPro"/>
</dbReference>
<dbReference type="InterPro" id="IPR050881">
    <property type="entry name" value="LL-DAP_aminotransferase"/>
</dbReference>
<evidence type="ECO:0000313" key="6">
    <source>
        <dbReference type="EMBL" id="KUK87524.1"/>
    </source>
</evidence>
<dbReference type="Proteomes" id="UP000053467">
    <property type="component" value="Unassembled WGS sequence"/>
</dbReference>
<keyword evidence="3 4" id="KW-0808">Transferase</keyword>
<dbReference type="PROSITE" id="PS00105">
    <property type="entry name" value="AA_TRANSFER_CLASS_1"/>
    <property type="match status" value="1"/>
</dbReference>
<dbReference type="InterPro" id="IPR004839">
    <property type="entry name" value="Aminotransferase_I/II_large"/>
</dbReference>
<comment type="cofactor">
    <cofactor evidence="1 4">
        <name>pyridoxal 5'-phosphate</name>
        <dbReference type="ChEBI" id="CHEBI:597326"/>
    </cofactor>
</comment>
<comment type="similarity">
    <text evidence="4">Belongs to the class-I pyridoxal-phosphate-dependent aminotransferase family.</text>
</comment>
<proteinExistence type="inferred from homology"/>
<dbReference type="SUPFAM" id="SSF53383">
    <property type="entry name" value="PLP-dependent transferases"/>
    <property type="match status" value="1"/>
</dbReference>
<dbReference type="Pfam" id="PF00155">
    <property type="entry name" value="Aminotran_1_2"/>
    <property type="match status" value="1"/>
</dbReference>
<evidence type="ECO:0000259" key="5">
    <source>
        <dbReference type="Pfam" id="PF00155"/>
    </source>
</evidence>
<comment type="caution">
    <text evidence="6">The sequence shown here is derived from an EMBL/GenBank/DDBJ whole genome shotgun (WGS) entry which is preliminary data.</text>
</comment>
<dbReference type="Gene3D" id="3.90.1150.10">
    <property type="entry name" value="Aspartate Aminotransferase, domain 1"/>
    <property type="match status" value="1"/>
</dbReference>
<dbReference type="PANTHER" id="PTHR42832">
    <property type="entry name" value="AMINO ACID AMINOTRANSFERASE"/>
    <property type="match status" value="1"/>
</dbReference>
<dbReference type="InterPro" id="IPR015421">
    <property type="entry name" value="PyrdxlP-dep_Trfase_major"/>
</dbReference>
<dbReference type="InterPro" id="IPR015422">
    <property type="entry name" value="PyrdxlP-dep_Trfase_small"/>
</dbReference>
<dbReference type="AlphaFoldDB" id="A0A101I366"/>
<dbReference type="PANTHER" id="PTHR42832:SF3">
    <property type="entry name" value="L-GLUTAMINE--4-(METHYLSULFANYL)-2-OXOBUTANOATE AMINOTRANSFERASE"/>
    <property type="match status" value="1"/>
</dbReference>
<reference evidence="7" key="1">
    <citation type="journal article" date="2015" name="MBio">
        <title>Genome-Resolved Metagenomic Analysis Reveals Roles for Candidate Phyla and Other Microbial Community Members in Biogeochemical Transformations in Oil Reservoirs.</title>
        <authorList>
            <person name="Hu P."/>
            <person name="Tom L."/>
            <person name="Singh A."/>
            <person name="Thomas B.C."/>
            <person name="Baker B.J."/>
            <person name="Piceno Y.M."/>
            <person name="Andersen G.L."/>
            <person name="Banfield J.F."/>
        </authorList>
    </citation>
    <scope>NUCLEOTIDE SEQUENCE [LARGE SCALE GENOMIC DNA]</scope>
</reference>
<name>A0A101I366_UNCT6</name>
<dbReference type="PATRIC" id="fig|1635277.3.peg.1695"/>
<evidence type="ECO:0000313" key="7">
    <source>
        <dbReference type="Proteomes" id="UP000053467"/>
    </source>
</evidence>
<evidence type="ECO:0000256" key="4">
    <source>
        <dbReference type="RuleBase" id="RU000481"/>
    </source>
</evidence>
<evidence type="ECO:0000256" key="1">
    <source>
        <dbReference type="ARBA" id="ARBA00001933"/>
    </source>
</evidence>
<dbReference type="GO" id="GO:0008483">
    <property type="term" value="F:transaminase activity"/>
    <property type="evidence" value="ECO:0007669"/>
    <property type="project" value="UniProtKB-KW"/>
</dbReference>
<dbReference type="InterPro" id="IPR004838">
    <property type="entry name" value="NHTrfase_class1_PyrdxlP-BS"/>
</dbReference>
<sequence length="381" mass="44065">MFSQNLNKLPLYLFDQIDKMKRSISDPIDFGVGDPDLPTPKIIVDELIKNVKKPEYHRYPPYDGILELKKEISKYFKKRFSVNLDPEKEVLVLIGSKEGIAHSLEAFLNKNDKVLLPSICYPVYKNQTILKGGKPVEYRIRFENNFVPDIDEIEKRIDSKTKILFLNYPNNPTGAKVNKEFYDMIYDLCSKKNIMVLNDNVYSEINYDDFPPPSFLQSDRDKTLSCEFHSFSKVFNMTGWRIGFIVGNQKMIEMVKKIKTNTDSGVFIPIQKAAVVGLKNIEKIKESNVKVLKKRMEILSENLYSKGFEFHKPLSTYYIFTKTLNNMDSLSFTKLLLKKAGIITTPGIGFGKDGDGFVRFSITLNEKDFYRGIEKIKRMKI</sequence>
<dbReference type="InterPro" id="IPR015424">
    <property type="entry name" value="PyrdxlP-dep_Trfase"/>
</dbReference>
<gene>
    <name evidence="6" type="ORF">XE03_0691</name>
</gene>
<keyword evidence="2 4" id="KW-0032">Aminotransferase</keyword>
<feature type="domain" description="Aminotransferase class I/classII large" evidence="5">
    <location>
        <begin position="26"/>
        <end position="376"/>
    </location>
</feature>